<comment type="caution">
    <text evidence="3">The sequence shown here is derived from an EMBL/GenBank/DDBJ whole genome shotgun (WGS) entry which is preliminary data.</text>
</comment>
<keyword evidence="1" id="KW-0378">Hydrolase</keyword>
<accession>A0A9P6WWM6</accession>
<name>A0A9P6WWM6_RHIOR</name>
<feature type="region of interest" description="Disordered" evidence="2">
    <location>
        <begin position="66"/>
        <end position="87"/>
    </location>
</feature>
<keyword evidence="1" id="KW-0645">Protease</keyword>
<dbReference type="Proteomes" id="UP000716291">
    <property type="component" value="Unassembled WGS sequence"/>
</dbReference>
<dbReference type="InterPro" id="IPR001969">
    <property type="entry name" value="Aspartic_peptidase_AS"/>
</dbReference>
<dbReference type="GO" id="GO:0004190">
    <property type="term" value="F:aspartic-type endopeptidase activity"/>
    <property type="evidence" value="ECO:0007669"/>
    <property type="project" value="UniProtKB-KW"/>
</dbReference>
<dbReference type="GO" id="GO:0003676">
    <property type="term" value="F:nucleic acid binding"/>
    <property type="evidence" value="ECO:0007669"/>
    <property type="project" value="InterPro"/>
</dbReference>
<dbReference type="InterPro" id="IPR021109">
    <property type="entry name" value="Peptidase_aspartic_dom_sf"/>
</dbReference>
<evidence type="ECO:0000313" key="3">
    <source>
        <dbReference type="EMBL" id="KAG1297438.1"/>
    </source>
</evidence>
<dbReference type="GO" id="GO:0006508">
    <property type="term" value="P:proteolysis"/>
    <property type="evidence" value="ECO:0007669"/>
    <property type="project" value="InterPro"/>
</dbReference>
<evidence type="ECO:0000256" key="1">
    <source>
        <dbReference type="ARBA" id="ARBA00022750"/>
    </source>
</evidence>
<protein>
    <recommendedName>
        <fullName evidence="5">CCHC-type domain-containing protein</fullName>
    </recommendedName>
</protein>
<dbReference type="InterPro" id="IPR036875">
    <property type="entry name" value="Znf_CCHC_sf"/>
</dbReference>
<keyword evidence="1" id="KW-0064">Aspartyl protease</keyword>
<dbReference type="GO" id="GO:0008270">
    <property type="term" value="F:zinc ion binding"/>
    <property type="evidence" value="ECO:0007669"/>
    <property type="project" value="InterPro"/>
</dbReference>
<reference evidence="3" key="1">
    <citation type="journal article" date="2020" name="Microb. Genom.">
        <title>Genetic diversity of clinical and environmental Mucorales isolates obtained from an investigation of mucormycosis cases among solid organ transplant recipients.</title>
        <authorList>
            <person name="Nguyen M.H."/>
            <person name="Kaul D."/>
            <person name="Muto C."/>
            <person name="Cheng S.J."/>
            <person name="Richter R.A."/>
            <person name="Bruno V.M."/>
            <person name="Liu G."/>
            <person name="Beyhan S."/>
            <person name="Sundermann A.J."/>
            <person name="Mounaud S."/>
            <person name="Pasculle A.W."/>
            <person name="Nierman W.C."/>
            <person name="Driscoll E."/>
            <person name="Cumbie R."/>
            <person name="Clancy C.J."/>
            <person name="Dupont C.L."/>
        </authorList>
    </citation>
    <scope>NUCLEOTIDE SEQUENCE</scope>
    <source>
        <strain evidence="3">GL11</strain>
    </source>
</reference>
<dbReference type="SUPFAM" id="SSF57756">
    <property type="entry name" value="Retrovirus zinc finger-like domains"/>
    <property type="match status" value="1"/>
</dbReference>
<dbReference type="Pfam" id="PF13975">
    <property type="entry name" value="gag-asp_proteas"/>
    <property type="match status" value="1"/>
</dbReference>
<dbReference type="SUPFAM" id="SSF50630">
    <property type="entry name" value="Acid proteases"/>
    <property type="match status" value="1"/>
</dbReference>
<proteinExistence type="predicted"/>
<dbReference type="AlphaFoldDB" id="A0A9P6WWM6"/>
<evidence type="ECO:0008006" key="5">
    <source>
        <dbReference type="Google" id="ProtNLM"/>
    </source>
</evidence>
<dbReference type="CDD" id="cd00303">
    <property type="entry name" value="retropepsin_like"/>
    <property type="match status" value="1"/>
</dbReference>
<dbReference type="PROSITE" id="PS00141">
    <property type="entry name" value="ASP_PROTEASE"/>
    <property type="match status" value="1"/>
</dbReference>
<evidence type="ECO:0000313" key="4">
    <source>
        <dbReference type="Proteomes" id="UP000716291"/>
    </source>
</evidence>
<sequence>MDLSVLIQQLNAIIKTPRDSYHNQDRTNTRPGRNIICHWCHKPGHVIAECRNRIREIREFEQNKLRQNRGNFRRPYRQNQNNRQHATNRIYNADMIEIEPRNDYTAQNTSNNLNSLNSVNKDSLLDLSPYPFDFSADHAFLMNASSKNTVLPTYEVFIKGIPYQALIDTGASANYIHPRLLKVVDAYKPVINQAVETANGEQTAISGQAMCTMEIKGRSKNFINTIKAFVFESKFDIILGNSWLKQVKPKPDWFDSSWTIMMPDLSTIVMEPCKTINKLDKQQEEANVIISAKQLTRLFKTNQVAECYLLRVEIDGSNVNYLNNINDADTPWATEFSKEFPEVFKGKITGWTTRSSGHDG</sequence>
<dbReference type="EMBL" id="JAANQT010004724">
    <property type="protein sequence ID" value="KAG1297438.1"/>
    <property type="molecule type" value="Genomic_DNA"/>
</dbReference>
<evidence type="ECO:0000256" key="2">
    <source>
        <dbReference type="SAM" id="MobiDB-lite"/>
    </source>
</evidence>
<dbReference type="Gene3D" id="2.40.70.10">
    <property type="entry name" value="Acid Proteases"/>
    <property type="match status" value="1"/>
</dbReference>
<gene>
    <name evidence="3" type="ORF">G6F64_013063</name>
</gene>
<organism evidence="3 4">
    <name type="scientific">Rhizopus oryzae</name>
    <name type="common">Mucormycosis agent</name>
    <name type="synonym">Rhizopus arrhizus var. delemar</name>
    <dbReference type="NCBI Taxonomy" id="64495"/>
    <lineage>
        <taxon>Eukaryota</taxon>
        <taxon>Fungi</taxon>
        <taxon>Fungi incertae sedis</taxon>
        <taxon>Mucoromycota</taxon>
        <taxon>Mucoromycotina</taxon>
        <taxon>Mucoromycetes</taxon>
        <taxon>Mucorales</taxon>
        <taxon>Mucorineae</taxon>
        <taxon>Rhizopodaceae</taxon>
        <taxon>Rhizopus</taxon>
    </lineage>
</organism>
<keyword evidence="4" id="KW-1185">Reference proteome</keyword>